<dbReference type="GO" id="GO:0009307">
    <property type="term" value="P:DNA restriction-modification system"/>
    <property type="evidence" value="ECO:0007669"/>
    <property type="project" value="UniProtKB-KW"/>
</dbReference>
<comment type="caution">
    <text evidence="3">The sequence shown here is derived from an EMBL/GenBank/DDBJ whole genome shotgun (WGS) entry which is preliminary data.</text>
</comment>
<dbReference type="InterPro" id="IPR044946">
    <property type="entry name" value="Restrct_endonuc_typeI_TRD_sf"/>
</dbReference>
<keyword evidence="2" id="KW-0238">DNA-binding</keyword>
<evidence type="ECO:0000256" key="2">
    <source>
        <dbReference type="ARBA" id="ARBA00023125"/>
    </source>
</evidence>
<dbReference type="EMBL" id="PPGH01000003">
    <property type="protein sequence ID" value="PQJ97678.1"/>
    <property type="molecule type" value="Genomic_DNA"/>
</dbReference>
<dbReference type="PANTHER" id="PTHR30408:SF12">
    <property type="entry name" value="TYPE I RESTRICTION ENZYME MJAVIII SPECIFICITY SUBUNIT"/>
    <property type="match status" value="1"/>
</dbReference>
<protein>
    <recommendedName>
        <fullName evidence="5">Type I restriction modification DNA specificity domain-containing protein</fullName>
    </recommendedName>
</protein>
<dbReference type="Proteomes" id="UP000239936">
    <property type="component" value="Unassembled WGS sequence"/>
</dbReference>
<evidence type="ECO:0008006" key="5">
    <source>
        <dbReference type="Google" id="ProtNLM"/>
    </source>
</evidence>
<name>A0A2S7XVY1_9GAMM</name>
<organism evidence="3 4">
    <name type="scientific">Chromatium okenii</name>
    <dbReference type="NCBI Taxonomy" id="61644"/>
    <lineage>
        <taxon>Bacteria</taxon>
        <taxon>Pseudomonadati</taxon>
        <taxon>Pseudomonadota</taxon>
        <taxon>Gammaproteobacteria</taxon>
        <taxon>Chromatiales</taxon>
        <taxon>Chromatiaceae</taxon>
        <taxon>Chromatium</taxon>
    </lineage>
</organism>
<evidence type="ECO:0000256" key="1">
    <source>
        <dbReference type="ARBA" id="ARBA00022747"/>
    </source>
</evidence>
<dbReference type="PANTHER" id="PTHR30408">
    <property type="entry name" value="TYPE-1 RESTRICTION ENZYME ECOKI SPECIFICITY PROTEIN"/>
    <property type="match status" value="1"/>
</dbReference>
<evidence type="ECO:0000313" key="3">
    <source>
        <dbReference type="EMBL" id="PQJ97678.1"/>
    </source>
</evidence>
<evidence type="ECO:0000313" key="4">
    <source>
        <dbReference type="Proteomes" id="UP000239936"/>
    </source>
</evidence>
<dbReference type="GO" id="GO:0003677">
    <property type="term" value="F:DNA binding"/>
    <property type="evidence" value="ECO:0007669"/>
    <property type="project" value="UniProtKB-KW"/>
</dbReference>
<accession>A0A2S7XVY1</accession>
<keyword evidence="1" id="KW-0680">Restriction system</keyword>
<reference evidence="3 4" key="1">
    <citation type="submission" date="2018-01" db="EMBL/GenBank/DDBJ databases">
        <title>The complete genome sequence of Chromatium okenii LaCa, a purple sulfur bacterium with a turbulent life.</title>
        <authorList>
            <person name="Luedin S.M."/>
            <person name="Liechti N."/>
            <person name="Storelli N."/>
            <person name="Danza F."/>
            <person name="Wittwer M."/>
            <person name="Pothier J.F."/>
            <person name="Tonolla M.A."/>
        </authorList>
    </citation>
    <scope>NUCLEOTIDE SEQUENCE [LARGE SCALE GENOMIC DNA]</scope>
    <source>
        <strain evidence="3 4">LaCa</strain>
    </source>
</reference>
<dbReference type="AlphaFoldDB" id="A0A2S7XVY1"/>
<dbReference type="SUPFAM" id="SSF116734">
    <property type="entry name" value="DNA methylase specificity domain"/>
    <property type="match status" value="2"/>
</dbReference>
<gene>
    <name evidence="3" type="ORF">CXB77_00190</name>
</gene>
<dbReference type="InterPro" id="IPR052021">
    <property type="entry name" value="Type-I_RS_S_subunit"/>
</dbReference>
<keyword evidence="4" id="KW-1185">Reference proteome</keyword>
<proteinExistence type="predicted"/>
<dbReference type="Gene3D" id="3.90.220.20">
    <property type="entry name" value="DNA methylase specificity domains"/>
    <property type="match status" value="2"/>
</dbReference>
<sequence length="414" mass="46941">MHPQEIVRSYVESDGVWFFRAQNIRPMIIDQVNQVFVSKKDACLLSKNELRHGDVVITRTGANAGDCALFTAKEQTIASSHTFIVRSSYWPHSYLTTFLNSRFGRIQIINSRYGAAQPEVAPYYLRNIWIPPFSNALYEKVEHCFVASSEQIKFATECLTKAESTLLDALGLNHWQPPEALHYERNSRDVFAAGRLDAEYFHPAKSRAIADLSALSDYTVGDLFKSIRDLWQPGDDISIDWVRNYDLTDALNPFLEAAKEPVESGTIASTKKRIAPGDLVVSRLRSYLREIALVQSADHIPMVASTEFIVLRSKAVQALPVEALLIYLRSLLPQIIFKWSQDGSNHPRFNEKELLRLPVPRILINNSDKYVKVIRAMIDERKKAAKLLTAAKRAVEIAIESDEHTALAYLELQH</sequence>